<comment type="caution">
    <text evidence="2">The sequence shown here is derived from an EMBL/GenBank/DDBJ whole genome shotgun (WGS) entry which is preliminary data.</text>
</comment>
<dbReference type="RefSeq" id="WP_389360620.1">
    <property type="nucleotide sequence ID" value="NZ_JBIACK010000004.1"/>
</dbReference>
<organism evidence="2 4">
    <name type="scientific">Cytobacillus spartinae</name>
    <dbReference type="NCBI Taxonomy" id="3299023"/>
    <lineage>
        <taxon>Bacteria</taxon>
        <taxon>Bacillati</taxon>
        <taxon>Bacillota</taxon>
        <taxon>Bacilli</taxon>
        <taxon>Bacillales</taxon>
        <taxon>Bacillaceae</taxon>
        <taxon>Cytobacillus</taxon>
    </lineage>
</organism>
<keyword evidence="4" id="KW-1185">Reference proteome</keyword>
<dbReference type="Proteomes" id="UP001601059">
    <property type="component" value="Unassembled WGS sequence"/>
</dbReference>
<evidence type="ECO:0000313" key="3">
    <source>
        <dbReference type="EMBL" id="MFE8701279.1"/>
    </source>
</evidence>
<proteinExistence type="predicted"/>
<gene>
    <name evidence="2" type="ORF">ACFYKX_09960</name>
    <name evidence="3" type="ORF">ACFYKX_11795</name>
</gene>
<name>A0ABW6KCG8_9BACI</name>
<protein>
    <recommendedName>
        <fullName evidence="1">Exodeoxyribonuclease X-like C-terminal domain-containing protein</fullName>
    </recommendedName>
</protein>
<evidence type="ECO:0000313" key="2">
    <source>
        <dbReference type="EMBL" id="MFE8700940.1"/>
    </source>
</evidence>
<reference evidence="2 4" key="1">
    <citation type="submission" date="2024-08" db="EMBL/GenBank/DDBJ databases">
        <title>Two novel Cytobacillus novel species.</title>
        <authorList>
            <person name="Liu G."/>
        </authorList>
    </citation>
    <scope>NUCLEOTIDE SEQUENCE [LARGE SCALE GENOMIC DNA]</scope>
    <source>
        <strain evidence="2 4">FJAT-54145</strain>
    </source>
</reference>
<dbReference type="Pfam" id="PF20600">
    <property type="entry name" value="ExoX-like_C"/>
    <property type="match status" value="1"/>
</dbReference>
<feature type="domain" description="Exodeoxyribonuclease X-like C-terminal" evidence="1">
    <location>
        <begin position="152"/>
        <end position="176"/>
    </location>
</feature>
<sequence length="200" mass="22081">MKEATQELNLKIKGKAVKIPKEDHYFTEEDTPVIKHAPLKKLAEKFSVRVEDVKLEATLMTTEGVPYVSHRAYGKDENGNVVTAVGEAGPYSLDGLASNYPFIMSNKRAEDRLLIALLGLEGVVYSEAEISETSGQNASAAQSNQDPAQIPFPFGKHKGKTLEQIKDADIQYLQWFTSSYTPRNPKDKQLVEAAKQVLAA</sequence>
<accession>A0ABW6KCG8</accession>
<evidence type="ECO:0000259" key="1">
    <source>
        <dbReference type="Pfam" id="PF20600"/>
    </source>
</evidence>
<dbReference type="EMBL" id="JBIACK010000004">
    <property type="protein sequence ID" value="MFE8701279.1"/>
    <property type="molecule type" value="Genomic_DNA"/>
</dbReference>
<dbReference type="InterPro" id="IPR046768">
    <property type="entry name" value="ExoX-like_C"/>
</dbReference>
<evidence type="ECO:0000313" key="4">
    <source>
        <dbReference type="Proteomes" id="UP001601059"/>
    </source>
</evidence>
<dbReference type="EMBL" id="JBIACK010000004">
    <property type="protein sequence ID" value="MFE8700940.1"/>
    <property type="molecule type" value="Genomic_DNA"/>
</dbReference>